<feature type="transmembrane region" description="Helical" evidence="7">
    <location>
        <begin position="160"/>
        <end position="177"/>
    </location>
</feature>
<gene>
    <name evidence="9" type="ORF">B5M09_005207</name>
    <name evidence="8" type="ORF">H257_16932</name>
</gene>
<evidence type="ECO:0000256" key="3">
    <source>
        <dbReference type="ARBA" id="ARBA00022692"/>
    </source>
</evidence>
<evidence type="ECO:0000256" key="4">
    <source>
        <dbReference type="ARBA" id="ARBA00022989"/>
    </source>
</evidence>
<keyword evidence="6" id="KW-0012">Acyltransferase</keyword>
<evidence type="ECO:0000313" key="10">
    <source>
        <dbReference type="Proteomes" id="UP000284702"/>
    </source>
</evidence>
<evidence type="ECO:0000313" key="9">
    <source>
        <dbReference type="EMBL" id="RQM29640.1"/>
    </source>
</evidence>
<dbReference type="EMBL" id="KI913208">
    <property type="protein sequence ID" value="ETV66624.1"/>
    <property type="molecule type" value="Genomic_DNA"/>
</dbReference>
<evidence type="ECO:0008006" key="11">
    <source>
        <dbReference type="Google" id="ProtNLM"/>
    </source>
</evidence>
<dbReference type="PANTHER" id="PTHR13906">
    <property type="entry name" value="PORCUPINE"/>
    <property type="match status" value="1"/>
</dbReference>
<evidence type="ECO:0000256" key="6">
    <source>
        <dbReference type="ARBA" id="ARBA00023315"/>
    </source>
</evidence>
<keyword evidence="3 7" id="KW-0812">Transmembrane</keyword>
<feature type="transmembrane region" description="Helical" evidence="7">
    <location>
        <begin position="212"/>
        <end position="232"/>
    </location>
</feature>
<comment type="subcellular location">
    <subcellularLocation>
        <location evidence="1">Membrane</location>
        <topology evidence="1">Multi-pass membrane protein</topology>
    </subcellularLocation>
</comment>
<dbReference type="EMBL" id="MZMZ02001237">
    <property type="protein sequence ID" value="RQM29640.1"/>
    <property type="molecule type" value="Genomic_DNA"/>
</dbReference>
<feature type="transmembrane region" description="Helical" evidence="7">
    <location>
        <begin position="252"/>
        <end position="274"/>
    </location>
</feature>
<dbReference type="OrthoDB" id="286734at2759"/>
<feature type="transmembrane region" description="Helical" evidence="7">
    <location>
        <begin position="438"/>
        <end position="456"/>
    </location>
</feature>
<keyword evidence="4 7" id="KW-1133">Transmembrane helix</keyword>
<evidence type="ECO:0000256" key="5">
    <source>
        <dbReference type="ARBA" id="ARBA00023136"/>
    </source>
</evidence>
<dbReference type="RefSeq" id="XP_009843852.1">
    <property type="nucleotide sequence ID" value="XM_009845550.1"/>
</dbReference>
<evidence type="ECO:0000256" key="2">
    <source>
        <dbReference type="ARBA" id="ARBA00022679"/>
    </source>
</evidence>
<evidence type="ECO:0000256" key="7">
    <source>
        <dbReference type="SAM" id="Phobius"/>
    </source>
</evidence>
<evidence type="ECO:0000313" key="8">
    <source>
        <dbReference type="EMBL" id="ETV66624.1"/>
    </source>
</evidence>
<dbReference type="GeneID" id="20818928"/>
<dbReference type="GO" id="GO:0030258">
    <property type="term" value="P:lipid modification"/>
    <property type="evidence" value="ECO:0007669"/>
    <property type="project" value="TreeGrafter"/>
</dbReference>
<dbReference type="GO" id="GO:0016746">
    <property type="term" value="F:acyltransferase activity"/>
    <property type="evidence" value="ECO:0007669"/>
    <property type="project" value="UniProtKB-KW"/>
</dbReference>
<dbReference type="Proteomes" id="UP000284702">
    <property type="component" value="Unassembled WGS sequence"/>
</dbReference>
<protein>
    <recommendedName>
        <fullName evidence="11">Lysophospholipid acyltransferase</fullName>
    </recommendedName>
</protein>
<dbReference type="GO" id="GO:0016020">
    <property type="term" value="C:membrane"/>
    <property type="evidence" value="ECO:0007669"/>
    <property type="project" value="UniProtKB-SubCell"/>
</dbReference>
<dbReference type="AlphaFoldDB" id="W4FIG6"/>
<evidence type="ECO:0000256" key="1">
    <source>
        <dbReference type="ARBA" id="ARBA00004141"/>
    </source>
</evidence>
<organism evidence="8">
    <name type="scientific">Aphanomyces astaci</name>
    <name type="common">Crayfish plague agent</name>
    <dbReference type="NCBI Taxonomy" id="112090"/>
    <lineage>
        <taxon>Eukaryota</taxon>
        <taxon>Sar</taxon>
        <taxon>Stramenopiles</taxon>
        <taxon>Oomycota</taxon>
        <taxon>Saprolegniomycetes</taxon>
        <taxon>Saprolegniales</taxon>
        <taxon>Verrucalvaceae</taxon>
        <taxon>Aphanomyces</taxon>
    </lineage>
</organism>
<dbReference type="InterPro" id="IPR049941">
    <property type="entry name" value="LPLAT_7/PORCN-like"/>
</dbReference>
<dbReference type="Pfam" id="PF03062">
    <property type="entry name" value="MBOAT"/>
    <property type="match status" value="1"/>
</dbReference>
<name>W4FIG6_APHAT</name>
<dbReference type="PANTHER" id="PTHR13906:SF4">
    <property type="entry name" value="LYSOPHOSPHOLIPID ACYLTRANSFERASE 6"/>
    <property type="match status" value="1"/>
</dbReference>
<accession>W4FIG6</accession>
<reference evidence="9 10" key="2">
    <citation type="submission" date="2018-07" db="EMBL/GenBank/DDBJ databases">
        <title>Annotation of Aphanomyces astaci genome assembly.</title>
        <authorList>
            <person name="Studholme D.J."/>
        </authorList>
    </citation>
    <scope>NUCLEOTIDE SEQUENCE [LARGE SCALE GENOMIC DNA]</scope>
    <source>
        <strain evidence="9">Pc</strain>
    </source>
</reference>
<feature type="transmembrane region" description="Helical" evidence="7">
    <location>
        <begin position="131"/>
        <end position="148"/>
    </location>
</feature>
<dbReference type="VEuPathDB" id="FungiDB:H257_16932"/>
<dbReference type="STRING" id="112090.W4FIG6"/>
<sequence>MMEGIVSSVVEGVDQGMAVIQPILQDLSVYAELLTPLKFEAANAYLATVADAAGLPLDQVRYVSCLFGAYPFALVFSLLPSATLKHLFSLGVGVSLAQFVFGASWVHTLIMALSTYLLVVLAPAKYAPRLVFVWNMLYISASHLYRLYVDYMGWSLDITGPQMLLVIKLTAFAYNYFDGVVDIKRLNTPTDNKALASVYASRKSLSIPQLPSLLEFFAYVYCFPTFLAGPAFEIREYLDVVNGVKKLGPGCTLAAISKLLVGVFFMVLMVVFGGKYPITLLYSKESGDLPWYQHVATLYITLFFVKSKYYSAWKIAEGATVLCGFGFEGVDAKGGSKGWNLVSNMDVLGFELPLSLRDASRAWNKGTQNWLERYVYSRTNNSLTATYFVSAFWHGFYPGYYIFFMSVPMATNVGRLAFKRVRPWFLQEDGKTAGPFKAVYDVVGGLASVLALHYLVIPFQALSWENSLQALSNLKFSGHIILAVLYVLFHLVPVRKLKSAKKTE</sequence>
<keyword evidence="5 7" id="KW-0472">Membrane</keyword>
<keyword evidence="2" id="KW-0808">Transferase</keyword>
<feature type="transmembrane region" description="Helical" evidence="7">
    <location>
        <begin position="60"/>
        <end position="79"/>
    </location>
</feature>
<reference evidence="8" key="1">
    <citation type="submission" date="2013-12" db="EMBL/GenBank/DDBJ databases">
        <title>The Genome Sequence of Aphanomyces astaci APO3.</title>
        <authorList>
            <consortium name="The Broad Institute Genomics Platform"/>
            <person name="Russ C."/>
            <person name="Tyler B."/>
            <person name="van West P."/>
            <person name="Dieguez-Uribeondo J."/>
            <person name="Young S.K."/>
            <person name="Zeng Q."/>
            <person name="Gargeya S."/>
            <person name="Fitzgerald M."/>
            <person name="Abouelleil A."/>
            <person name="Alvarado L."/>
            <person name="Chapman S.B."/>
            <person name="Gainer-Dewar J."/>
            <person name="Goldberg J."/>
            <person name="Griggs A."/>
            <person name="Gujja S."/>
            <person name="Hansen M."/>
            <person name="Howarth C."/>
            <person name="Imamovic A."/>
            <person name="Ireland A."/>
            <person name="Larimer J."/>
            <person name="McCowan C."/>
            <person name="Murphy C."/>
            <person name="Pearson M."/>
            <person name="Poon T.W."/>
            <person name="Priest M."/>
            <person name="Roberts A."/>
            <person name="Saif S."/>
            <person name="Shea T."/>
            <person name="Sykes S."/>
            <person name="Wortman J."/>
            <person name="Nusbaum C."/>
            <person name="Birren B."/>
        </authorList>
    </citation>
    <scope>NUCLEOTIDE SEQUENCE [LARGE SCALE GENOMIC DNA]</scope>
    <source>
        <strain evidence="8">APO3</strain>
    </source>
</reference>
<proteinExistence type="predicted"/>
<feature type="transmembrane region" description="Helical" evidence="7">
    <location>
        <begin position="476"/>
        <end position="494"/>
    </location>
</feature>
<dbReference type="InterPro" id="IPR004299">
    <property type="entry name" value="MBOAT_fam"/>
</dbReference>
<keyword evidence="10" id="KW-1185">Reference proteome</keyword>
<feature type="transmembrane region" description="Helical" evidence="7">
    <location>
        <begin position="99"/>
        <end position="119"/>
    </location>
</feature>